<evidence type="ECO:0000313" key="3">
    <source>
        <dbReference type="Proteomes" id="UP000226525"/>
    </source>
</evidence>
<gene>
    <name evidence="2" type="ORF">CMN54_02335</name>
</gene>
<dbReference type="PANTHER" id="PTHR22617:SF23">
    <property type="entry name" value="CHEMOTAXIS PROTEIN CHEW"/>
    <property type="match status" value="1"/>
</dbReference>
<dbReference type="InterPro" id="IPR039315">
    <property type="entry name" value="CheW"/>
</dbReference>
<dbReference type="InterPro" id="IPR036061">
    <property type="entry name" value="CheW-like_dom_sf"/>
</dbReference>
<sequence>MNDLFENSDGKLLTFLLGNQEYGIKILEAREVVGMMHIDPVPHTSDFMKGVINLRGKIIPVIDLRTKFKMSQAAPTNETCIIVVDFGNAYTGIIVDFLIGVTRIEEVSFEETPQMSANIRAEFISGMAKLEDRVVIVLELKNVLSAKAMVSIPTNQPEIAL</sequence>
<dbReference type="GO" id="GO:0007165">
    <property type="term" value="P:signal transduction"/>
    <property type="evidence" value="ECO:0007669"/>
    <property type="project" value="InterPro"/>
</dbReference>
<dbReference type="EMBL" id="NZEX01000024">
    <property type="protein sequence ID" value="MAH62292.1"/>
    <property type="molecule type" value="Genomic_DNA"/>
</dbReference>
<organism evidence="2 3">
    <name type="scientific">SAR324 cluster bacterium</name>
    <dbReference type="NCBI Taxonomy" id="2024889"/>
    <lineage>
        <taxon>Bacteria</taxon>
        <taxon>Deltaproteobacteria</taxon>
        <taxon>SAR324 cluster</taxon>
    </lineage>
</organism>
<protein>
    <submittedName>
        <fullName evidence="2">Chemotaxis protein CheW</fullName>
    </submittedName>
</protein>
<dbReference type="GO" id="GO:0005829">
    <property type="term" value="C:cytosol"/>
    <property type="evidence" value="ECO:0007669"/>
    <property type="project" value="TreeGrafter"/>
</dbReference>
<dbReference type="SMART" id="SM00260">
    <property type="entry name" value="CheW"/>
    <property type="match status" value="1"/>
</dbReference>
<dbReference type="Gene3D" id="2.30.30.40">
    <property type="entry name" value="SH3 Domains"/>
    <property type="match status" value="1"/>
</dbReference>
<proteinExistence type="predicted"/>
<dbReference type="Pfam" id="PF01584">
    <property type="entry name" value="CheW"/>
    <property type="match status" value="1"/>
</dbReference>
<evidence type="ECO:0000259" key="1">
    <source>
        <dbReference type="PROSITE" id="PS50851"/>
    </source>
</evidence>
<dbReference type="Proteomes" id="UP000226525">
    <property type="component" value="Unassembled WGS sequence"/>
</dbReference>
<dbReference type="SUPFAM" id="SSF50341">
    <property type="entry name" value="CheW-like"/>
    <property type="match status" value="1"/>
</dbReference>
<dbReference type="GO" id="GO:0006935">
    <property type="term" value="P:chemotaxis"/>
    <property type="evidence" value="ECO:0007669"/>
    <property type="project" value="InterPro"/>
</dbReference>
<dbReference type="PROSITE" id="PS50851">
    <property type="entry name" value="CHEW"/>
    <property type="match status" value="1"/>
</dbReference>
<dbReference type="PANTHER" id="PTHR22617">
    <property type="entry name" value="CHEMOTAXIS SENSOR HISTIDINE KINASE-RELATED"/>
    <property type="match status" value="1"/>
</dbReference>
<dbReference type="InterPro" id="IPR002545">
    <property type="entry name" value="CheW-lke_dom"/>
</dbReference>
<dbReference type="Gene3D" id="2.40.50.180">
    <property type="entry name" value="CheA-289, Domain 4"/>
    <property type="match status" value="1"/>
</dbReference>
<evidence type="ECO:0000313" key="2">
    <source>
        <dbReference type="EMBL" id="MAH62292.1"/>
    </source>
</evidence>
<comment type="caution">
    <text evidence="2">The sequence shown here is derived from an EMBL/GenBank/DDBJ whole genome shotgun (WGS) entry which is preliminary data.</text>
</comment>
<name>A0A2D6YGK5_9DELT</name>
<reference evidence="3" key="1">
    <citation type="submission" date="2017-09" db="EMBL/GenBank/DDBJ databases">
        <title>The Reconstruction of 2,631 Draft Metagenome-Assembled Genomes from the Global Oceans.</title>
        <authorList>
            <person name="Tully B.J."/>
            <person name="Graham E.D."/>
            <person name="Heidelberg J.F."/>
        </authorList>
    </citation>
    <scope>NUCLEOTIDE SEQUENCE [LARGE SCALE GENOMIC DNA]</scope>
</reference>
<dbReference type="AlphaFoldDB" id="A0A2D6YGK5"/>
<feature type="domain" description="CheW-like" evidence="1">
    <location>
        <begin position="9"/>
        <end position="149"/>
    </location>
</feature>
<accession>A0A2D6YGK5</accession>